<evidence type="ECO:0000313" key="3">
    <source>
        <dbReference type="EMBL" id="ORC90554.1"/>
    </source>
</evidence>
<feature type="region of interest" description="Disordered" evidence="1">
    <location>
        <begin position="111"/>
        <end position="133"/>
    </location>
</feature>
<accession>A0A1X0P0U8</accession>
<dbReference type="OrthoDB" id="2342932at2759"/>
<name>A0A1X0P0U8_9TRYP</name>
<dbReference type="Proteomes" id="UP000192257">
    <property type="component" value="Unassembled WGS sequence"/>
</dbReference>
<dbReference type="PANTHER" id="PTHR11165">
    <property type="entry name" value="SKP1"/>
    <property type="match status" value="1"/>
</dbReference>
<dbReference type="InterPro" id="IPR016072">
    <property type="entry name" value="Skp1_comp_dimer"/>
</dbReference>
<feature type="domain" description="SKP1 component dimerisation" evidence="2">
    <location>
        <begin position="194"/>
        <end position="240"/>
    </location>
</feature>
<dbReference type="EMBL" id="NBCO01000008">
    <property type="protein sequence ID" value="ORC90554.1"/>
    <property type="molecule type" value="Genomic_DNA"/>
</dbReference>
<keyword evidence="4" id="KW-1185">Reference proteome</keyword>
<evidence type="ECO:0000259" key="2">
    <source>
        <dbReference type="Pfam" id="PF01466"/>
    </source>
</evidence>
<dbReference type="VEuPathDB" id="TriTrypDB:TM35_000083520"/>
<dbReference type="InterPro" id="IPR016897">
    <property type="entry name" value="SKP1"/>
</dbReference>
<dbReference type="AlphaFoldDB" id="A0A1X0P0U8"/>
<dbReference type="Pfam" id="PF01466">
    <property type="entry name" value="Skp1"/>
    <property type="match status" value="1"/>
</dbReference>
<dbReference type="GO" id="GO:0006511">
    <property type="term" value="P:ubiquitin-dependent protein catabolic process"/>
    <property type="evidence" value="ECO:0007669"/>
    <property type="project" value="InterPro"/>
</dbReference>
<dbReference type="STRING" id="67003.A0A1X0P0U8"/>
<evidence type="ECO:0000313" key="4">
    <source>
        <dbReference type="Proteomes" id="UP000192257"/>
    </source>
</evidence>
<proteinExistence type="predicted"/>
<dbReference type="Gene3D" id="3.30.710.10">
    <property type="entry name" value="Potassium Channel Kv1.1, Chain A"/>
    <property type="match status" value="1"/>
</dbReference>
<dbReference type="GeneID" id="39983997"/>
<keyword evidence="3" id="KW-0418">Kinase</keyword>
<dbReference type="SUPFAM" id="SSF81382">
    <property type="entry name" value="Skp1 dimerisation domain-like"/>
    <property type="match status" value="1"/>
</dbReference>
<comment type="caution">
    <text evidence="3">The sequence shown here is derived from an EMBL/GenBank/DDBJ whole genome shotgun (WGS) entry which is preliminary data.</text>
</comment>
<gene>
    <name evidence="3" type="ORF">TM35_000083520</name>
</gene>
<evidence type="ECO:0000256" key="1">
    <source>
        <dbReference type="SAM" id="MobiDB-lite"/>
    </source>
</evidence>
<dbReference type="InterPro" id="IPR011333">
    <property type="entry name" value="SKP1/BTB/POZ_sf"/>
</dbReference>
<feature type="compositionally biased region" description="Polar residues" evidence="1">
    <location>
        <begin position="112"/>
        <end position="122"/>
    </location>
</feature>
<reference evidence="3 4" key="1">
    <citation type="submission" date="2017-03" db="EMBL/GenBank/DDBJ databases">
        <title>An alternative strategy for trypanosome survival in the mammalian bloodstream revealed through genome and transcriptome analysis of the ubiquitous bovine parasite Trypanosoma (Megatrypanum) theileri.</title>
        <authorList>
            <person name="Kelly S."/>
            <person name="Ivens A."/>
            <person name="Mott A."/>
            <person name="O'Neill E."/>
            <person name="Emms D."/>
            <person name="Macleod O."/>
            <person name="Voorheis P."/>
            <person name="Matthews J."/>
            <person name="Matthews K."/>
            <person name="Carrington M."/>
        </authorList>
    </citation>
    <scope>NUCLEOTIDE SEQUENCE [LARGE SCALE GENOMIC DNA]</scope>
    <source>
        <strain evidence="3">Edinburgh</strain>
    </source>
</reference>
<keyword evidence="3" id="KW-0808">Transferase</keyword>
<organism evidence="3 4">
    <name type="scientific">Trypanosoma theileri</name>
    <dbReference type="NCBI Taxonomy" id="67003"/>
    <lineage>
        <taxon>Eukaryota</taxon>
        <taxon>Discoba</taxon>
        <taxon>Euglenozoa</taxon>
        <taxon>Kinetoplastea</taxon>
        <taxon>Metakinetoplastina</taxon>
        <taxon>Trypanosomatida</taxon>
        <taxon>Trypanosomatidae</taxon>
        <taxon>Trypanosoma</taxon>
    </lineage>
</organism>
<sequence>MPEQLVILIGSDGKRAIVSRFVATQASLVLRDLLDGREPTTRLREGFANDVNDNTTNTNTTSIVSEGQRMNDNSNNGSSNNSIPAIELPFPYFTGSLLKRICAHMTYRYNHQPPNRNSSGSTAAGVVNSNNDNNKSGSNFSSYCGRNIMREIPRPMVLPLAEYLDAYDRHFIEDWDEVTTILMVKAATLLNYEELLNLASARLAVYLSEKSIESLRAFLGVESDFSPEEEAELRKEYEKCMEDR</sequence>
<dbReference type="InterPro" id="IPR036296">
    <property type="entry name" value="SKP1-like_dim_sf"/>
</dbReference>
<protein>
    <submittedName>
        <fullName evidence="3">S-phase kinase-associated protein 1</fullName>
    </submittedName>
</protein>
<dbReference type="GO" id="GO:0016301">
    <property type="term" value="F:kinase activity"/>
    <property type="evidence" value="ECO:0007669"/>
    <property type="project" value="UniProtKB-KW"/>
</dbReference>
<dbReference type="RefSeq" id="XP_028884620.1">
    <property type="nucleotide sequence ID" value="XM_029024217.1"/>
</dbReference>